<dbReference type="RefSeq" id="WP_184787476.1">
    <property type="nucleotide sequence ID" value="NZ_BONT01000110.1"/>
</dbReference>
<evidence type="ECO:0000313" key="3">
    <source>
        <dbReference type="Proteomes" id="UP000548476"/>
    </source>
</evidence>
<dbReference type="AlphaFoldDB" id="A0A841FBE3"/>
<protein>
    <submittedName>
        <fullName evidence="2">Uncharacterized protein</fullName>
    </submittedName>
</protein>
<dbReference type="EMBL" id="JACHGT010000005">
    <property type="protein sequence ID" value="MBB6034591.1"/>
    <property type="molecule type" value="Genomic_DNA"/>
</dbReference>
<evidence type="ECO:0000313" key="2">
    <source>
        <dbReference type="EMBL" id="MBB6034591.1"/>
    </source>
</evidence>
<sequence>MSDITDAAANGPGCDQPHFGTRPRPRATHRILRENGAYLLVCDSCATELSSFGRVLPYRP</sequence>
<evidence type="ECO:0000256" key="1">
    <source>
        <dbReference type="SAM" id="MobiDB-lite"/>
    </source>
</evidence>
<keyword evidence="3" id="KW-1185">Reference proteome</keyword>
<organism evidence="2 3">
    <name type="scientific">Phytomonospora endophytica</name>
    <dbReference type="NCBI Taxonomy" id="714109"/>
    <lineage>
        <taxon>Bacteria</taxon>
        <taxon>Bacillati</taxon>
        <taxon>Actinomycetota</taxon>
        <taxon>Actinomycetes</taxon>
        <taxon>Micromonosporales</taxon>
        <taxon>Micromonosporaceae</taxon>
        <taxon>Phytomonospora</taxon>
    </lineage>
</organism>
<proteinExistence type="predicted"/>
<reference evidence="2 3" key="1">
    <citation type="submission" date="2020-08" db="EMBL/GenBank/DDBJ databases">
        <title>Genomic Encyclopedia of Type Strains, Phase IV (KMG-IV): sequencing the most valuable type-strain genomes for metagenomic binning, comparative biology and taxonomic classification.</title>
        <authorList>
            <person name="Goeker M."/>
        </authorList>
    </citation>
    <scope>NUCLEOTIDE SEQUENCE [LARGE SCALE GENOMIC DNA]</scope>
    <source>
        <strain evidence="2 3">YIM 65646</strain>
    </source>
</reference>
<gene>
    <name evidence="2" type="ORF">HNR73_002445</name>
</gene>
<comment type="caution">
    <text evidence="2">The sequence shown here is derived from an EMBL/GenBank/DDBJ whole genome shotgun (WGS) entry which is preliminary data.</text>
</comment>
<feature type="region of interest" description="Disordered" evidence="1">
    <location>
        <begin position="1"/>
        <end position="26"/>
    </location>
</feature>
<name>A0A841FBE3_9ACTN</name>
<accession>A0A841FBE3</accession>
<dbReference type="Proteomes" id="UP000548476">
    <property type="component" value="Unassembled WGS sequence"/>
</dbReference>